<dbReference type="GO" id="GO:0005886">
    <property type="term" value="C:plasma membrane"/>
    <property type="evidence" value="ECO:0007669"/>
    <property type="project" value="TreeGrafter"/>
</dbReference>
<evidence type="ECO:0000259" key="1">
    <source>
        <dbReference type="PROSITE" id="PS50887"/>
    </source>
</evidence>
<keyword evidence="3" id="KW-1185">Reference proteome</keyword>
<dbReference type="InterPro" id="IPR000160">
    <property type="entry name" value="GGDEF_dom"/>
</dbReference>
<dbReference type="STRING" id="360412.LARV_01717"/>
<dbReference type="NCBIfam" id="TIGR00254">
    <property type="entry name" value="GGDEF"/>
    <property type="match status" value="1"/>
</dbReference>
<feature type="domain" description="GGDEF" evidence="1">
    <location>
        <begin position="37"/>
        <end position="173"/>
    </location>
</feature>
<dbReference type="GO" id="GO:0043709">
    <property type="term" value="P:cell adhesion involved in single-species biofilm formation"/>
    <property type="evidence" value="ECO:0007669"/>
    <property type="project" value="TreeGrafter"/>
</dbReference>
<dbReference type="PROSITE" id="PS50887">
    <property type="entry name" value="GGDEF"/>
    <property type="match status" value="1"/>
</dbReference>
<dbReference type="InterPro" id="IPR050469">
    <property type="entry name" value="Diguanylate_Cyclase"/>
</dbReference>
<dbReference type="GO" id="GO:0052621">
    <property type="term" value="F:diguanylate cyclase activity"/>
    <property type="evidence" value="ECO:0007669"/>
    <property type="project" value="TreeGrafter"/>
</dbReference>
<dbReference type="InterPro" id="IPR043128">
    <property type="entry name" value="Rev_trsase/Diguanyl_cyclase"/>
</dbReference>
<evidence type="ECO:0000313" key="3">
    <source>
        <dbReference type="Proteomes" id="UP000055060"/>
    </source>
</evidence>
<name>A0A0S7BHH8_9CHLR</name>
<dbReference type="PANTHER" id="PTHR45138">
    <property type="entry name" value="REGULATORY COMPONENTS OF SENSORY TRANSDUCTION SYSTEM"/>
    <property type="match status" value="1"/>
</dbReference>
<sequence length="224" mass="24883">MIPTPGSSTDKLTGLLTRKAFSDLFDEALEIHKAGDVPLSLAFIDIDHFMQINETYGHAAGDEVLVTLASVLRECGGSNAAVCRYGGDEFMILLPDTEREQAFLLIEKLRSDMTQRAFDFKNDQEQLDGISISAGIASAPIDGRLKSELFRKVDQALYRAKATGRGKVRLAYDERMVPKTSHYTQTQLERLSNLAVERQAGEAELLREALDDLIAKYGVNEIER</sequence>
<dbReference type="InterPro" id="IPR029787">
    <property type="entry name" value="Nucleotide_cyclase"/>
</dbReference>
<dbReference type="Proteomes" id="UP000055060">
    <property type="component" value="Unassembled WGS sequence"/>
</dbReference>
<organism evidence="2">
    <name type="scientific">Longilinea arvoryzae</name>
    <dbReference type="NCBI Taxonomy" id="360412"/>
    <lineage>
        <taxon>Bacteria</taxon>
        <taxon>Bacillati</taxon>
        <taxon>Chloroflexota</taxon>
        <taxon>Anaerolineae</taxon>
        <taxon>Anaerolineales</taxon>
        <taxon>Anaerolineaceae</taxon>
        <taxon>Longilinea</taxon>
    </lineage>
</organism>
<evidence type="ECO:0000313" key="2">
    <source>
        <dbReference type="EMBL" id="GAP13958.1"/>
    </source>
</evidence>
<dbReference type="EMBL" id="DF967972">
    <property type="protein sequence ID" value="GAP13958.1"/>
    <property type="molecule type" value="Genomic_DNA"/>
</dbReference>
<gene>
    <name evidence="2" type="ORF">LARV_01717</name>
</gene>
<dbReference type="PANTHER" id="PTHR45138:SF9">
    <property type="entry name" value="DIGUANYLATE CYCLASE DGCM-RELATED"/>
    <property type="match status" value="1"/>
</dbReference>
<dbReference type="Gene3D" id="3.30.70.270">
    <property type="match status" value="1"/>
</dbReference>
<dbReference type="CDD" id="cd01949">
    <property type="entry name" value="GGDEF"/>
    <property type="match status" value="1"/>
</dbReference>
<proteinExistence type="predicted"/>
<dbReference type="Pfam" id="PF00990">
    <property type="entry name" value="GGDEF"/>
    <property type="match status" value="1"/>
</dbReference>
<dbReference type="SMART" id="SM00267">
    <property type="entry name" value="GGDEF"/>
    <property type="match status" value="1"/>
</dbReference>
<protein>
    <submittedName>
        <fullName evidence="2">Protein containg diguanylate cyclase (GGDEF) domain</fullName>
    </submittedName>
</protein>
<dbReference type="RefSeq" id="WP_075073253.1">
    <property type="nucleotide sequence ID" value="NZ_DF967972.1"/>
</dbReference>
<reference evidence="2" key="1">
    <citation type="submission" date="2015-07" db="EMBL/GenBank/DDBJ databases">
        <title>Draft Genome Sequences of Anaerolinea thermolimosa IMO-1, Bellilinea caldifistulae GOMI-1, Leptolinea tardivitalis YMTK-2, Levilinea saccharolytica KIBI-1,Longilinea arvoryzae KOME-1, Previously Described as Members of the Anaerolineaceae (Chloroflexi).</title>
        <authorList>
            <person name="Sekiguchi Y."/>
            <person name="Ohashi A."/>
            <person name="Matsuura N."/>
            <person name="Tourlousse M.D."/>
        </authorList>
    </citation>
    <scope>NUCLEOTIDE SEQUENCE [LARGE SCALE GENOMIC DNA]</scope>
    <source>
        <strain evidence="2">KOME-1</strain>
    </source>
</reference>
<dbReference type="GO" id="GO:1902201">
    <property type="term" value="P:negative regulation of bacterial-type flagellum-dependent cell motility"/>
    <property type="evidence" value="ECO:0007669"/>
    <property type="project" value="TreeGrafter"/>
</dbReference>
<dbReference type="AlphaFoldDB" id="A0A0S7BHH8"/>
<dbReference type="OrthoDB" id="9759607at2"/>
<dbReference type="FunFam" id="3.30.70.270:FF:000001">
    <property type="entry name" value="Diguanylate cyclase domain protein"/>
    <property type="match status" value="1"/>
</dbReference>
<accession>A0A0S7BHH8</accession>
<dbReference type="SUPFAM" id="SSF55073">
    <property type="entry name" value="Nucleotide cyclase"/>
    <property type="match status" value="1"/>
</dbReference>